<keyword evidence="1" id="KW-0175">Coiled coil</keyword>
<dbReference type="EMBL" id="JADBEL010000014">
    <property type="protein sequence ID" value="MBE1555554.1"/>
    <property type="molecule type" value="Genomic_DNA"/>
</dbReference>
<evidence type="ECO:0000256" key="2">
    <source>
        <dbReference type="SAM" id="MobiDB-lite"/>
    </source>
</evidence>
<gene>
    <name evidence="3" type="ORF">H4683_002674</name>
</gene>
<protein>
    <submittedName>
        <fullName evidence="3">RNase H-like nuclease (RuvC/YqgF family)</fullName>
    </submittedName>
</protein>
<evidence type="ECO:0000313" key="3">
    <source>
        <dbReference type="EMBL" id="MBE1555554.1"/>
    </source>
</evidence>
<evidence type="ECO:0000256" key="1">
    <source>
        <dbReference type="SAM" id="Coils"/>
    </source>
</evidence>
<keyword evidence="4" id="KW-1185">Reference proteome</keyword>
<dbReference type="AlphaFoldDB" id="A0A927R732"/>
<organism evidence="3 4">
    <name type="scientific">Sporosarcina limicola</name>
    <dbReference type="NCBI Taxonomy" id="34101"/>
    <lineage>
        <taxon>Bacteria</taxon>
        <taxon>Bacillati</taxon>
        <taxon>Bacillota</taxon>
        <taxon>Bacilli</taxon>
        <taxon>Bacillales</taxon>
        <taxon>Caryophanaceae</taxon>
        <taxon>Sporosarcina</taxon>
    </lineage>
</organism>
<feature type="region of interest" description="Disordered" evidence="2">
    <location>
        <begin position="1"/>
        <end position="20"/>
    </location>
</feature>
<reference evidence="3" key="1">
    <citation type="submission" date="2020-10" db="EMBL/GenBank/DDBJ databases">
        <title>Genomic Encyclopedia of Type Strains, Phase IV (KMG-IV): sequencing the most valuable type-strain genomes for metagenomic binning, comparative biology and taxonomic classification.</title>
        <authorList>
            <person name="Goeker M."/>
        </authorList>
    </citation>
    <scope>NUCLEOTIDE SEQUENCE</scope>
    <source>
        <strain evidence="3">DSM 13886</strain>
    </source>
</reference>
<dbReference type="RefSeq" id="WP_192599259.1">
    <property type="nucleotide sequence ID" value="NZ_JADBEL010000014.1"/>
</dbReference>
<accession>A0A927R732</accession>
<feature type="coiled-coil region" evidence="1">
    <location>
        <begin position="55"/>
        <end position="85"/>
    </location>
</feature>
<evidence type="ECO:0000313" key="4">
    <source>
        <dbReference type="Proteomes" id="UP000658225"/>
    </source>
</evidence>
<sequence>MWKNNQFENHETSNKNNSLDRGAQISLWGSAISTFGDALQTIGSVISIEEGRISDAQQQQELEKLQSQIDELKKEESQNNAMNSNVEMLGTLLERLVERLENDKS</sequence>
<name>A0A927R732_9BACL</name>
<proteinExistence type="predicted"/>
<comment type="caution">
    <text evidence="3">The sequence shown here is derived from an EMBL/GenBank/DDBJ whole genome shotgun (WGS) entry which is preliminary data.</text>
</comment>
<dbReference type="Proteomes" id="UP000658225">
    <property type="component" value="Unassembled WGS sequence"/>
</dbReference>